<protein>
    <submittedName>
        <fullName evidence="1">Uncharacterized protein</fullName>
    </submittedName>
</protein>
<proteinExistence type="predicted"/>
<dbReference type="RefSeq" id="WP_111878914.1">
    <property type="nucleotide sequence ID" value="NZ_CBCSGC010000012.1"/>
</dbReference>
<gene>
    <name evidence="1" type="ORF">AX018_103321</name>
</gene>
<evidence type="ECO:0000313" key="2">
    <source>
        <dbReference type="Proteomes" id="UP000248856"/>
    </source>
</evidence>
<name>A0A328YXV4_9BURK</name>
<comment type="caution">
    <text evidence="1">The sequence shown here is derived from an EMBL/GenBank/DDBJ whole genome shotgun (WGS) entry which is preliminary data.</text>
</comment>
<dbReference type="Proteomes" id="UP000248856">
    <property type="component" value="Unassembled WGS sequence"/>
</dbReference>
<dbReference type="EMBL" id="QLTA01000033">
    <property type="protein sequence ID" value="RAR77983.1"/>
    <property type="molecule type" value="Genomic_DNA"/>
</dbReference>
<keyword evidence="2" id="KW-1185">Reference proteome</keyword>
<dbReference type="AlphaFoldDB" id="A0A328YXV4"/>
<dbReference type="OrthoDB" id="1490160at2"/>
<sequence>MSNYDAALVLDAGTLNKGMTQLYGNAQARQKFFQGTEAVGQMGITSVDWSIDAAPQFVLAPPTLTQWNDPHTFTPSGQTKPPQPTDQMFQVQLASVTTTFNLQDGTKSKLNFALTVFAQVTVSNRQIQLGPVAVLPINPTGASEFMLQVMCGIVFTKVQDLLKAYQIPPCITIEGQDFTPPVVTVTGSHLVLASNLLANGTPDISGVQWPQKPLGVLVGRRLLSTLLQKYSSALVQKMDDAKINKSDSNWTGSYSLNGGISNASVALGSTLPNVNVSATFAATAEVGVSWWLVPAACAVEAASNLL</sequence>
<reference evidence="1 2" key="1">
    <citation type="submission" date="2018-06" db="EMBL/GenBank/DDBJ databases">
        <title>Genomic Encyclopedia of Archaeal and Bacterial Type Strains, Phase II (KMG-II): from individual species to whole genera.</title>
        <authorList>
            <person name="Goeker M."/>
        </authorList>
    </citation>
    <scope>NUCLEOTIDE SEQUENCE [LARGE SCALE GENOMIC DNA]</scope>
    <source>
        <strain evidence="1 2">CFPB 3232</strain>
    </source>
</reference>
<organism evidence="1 2">
    <name type="scientific">Paracidovorax anthurii</name>
    <dbReference type="NCBI Taxonomy" id="78229"/>
    <lineage>
        <taxon>Bacteria</taxon>
        <taxon>Pseudomonadati</taxon>
        <taxon>Pseudomonadota</taxon>
        <taxon>Betaproteobacteria</taxon>
        <taxon>Burkholderiales</taxon>
        <taxon>Comamonadaceae</taxon>
        <taxon>Paracidovorax</taxon>
    </lineage>
</organism>
<evidence type="ECO:0000313" key="1">
    <source>
        <dbReference type="EMBL" id="RAR77983.1"/>
    </source>
</evidence>
<accession>A0A328YXV4</accession>